<feature type="domain" description="Histidine kinase" evidence="16">
    <location>
        <begin position="745"/>
        <end position="966"/>
    </location>
</feature>
<dbReference type="InterPro" id="IPR036890">
    <property type="entry name" value="HATPase_C_sf"/>
</dbReference>
<dbReference type="GO" id="GO:0000155">
    <property type="term" value="F:phosphorelay sensor kinase activity"/>
    <property type="evidence" value="ECO:0007669"/>
    <property type="project" value="InterPro"/>
</dbReference>
<dbReference type="SMART" id="SM00086">
    <property type="entry name" value="PAC"/>
    <property type="match status" value="3"/>
</dbReference>
<dbReference type="SUPFAM" id="SSF47384">
    <property type="entry name" value="Homodimeric domain of signal transducing histidine kinase"/>
    <property type="match status" value="1"/>
</dbReference>
<dbReference type="PROSITE" id="PS50112">
    <property type="entry name" value="PAS"/>
    <property type="match status" value="3"/>
</dbReference>
<dbReference type="Pfam" id="PF08448">
    <property type="entry name" value="PAS_4"/>
    <property type="match status" value="2"/>
</dbReference>
<dbReference type="GO" id="GO:0005886">
    <property type="term" value="C:plasma membrane"/>
    <property type="evidence" value="ECO:0007669"/>
    <property type="project" value="TreeGrafter"/>
</dbReference>
<keyword evidence="21" id="KW-1185">Reference proteome</keyword>
<dbReference type="RefSeq" id="WP_005995512.1">
    <property type="nucleotide sequence ID" value="NZ_AECZ01000026.1"/>
</dbReference>
<dbReference type="InterPro" id="IPR003661">
    <property type="entry name" value="HisK_dim/P_dom"/>
</dbReference>
<dbReference type="CDD" id="cd16922">
    <property type="entry name" value="HATPase_EvgS-ArcB-TorS-like"/>
    <property type="match status" value="1"/>
</dbReference>
<dbReference type="Gene3D" id="1.10.287.130">
    <property type="match status" value="1"/>
</dbReference>
<dbReference type="PROSITE" id="PS50109">
    <property type="entry name" value="HIS_KIN"/>
    <property type="match status" value="1"/>
</dbReference>
<dbReference type="InterPro" id="IPR001610">
    <property type="entry name" value="PAC"/>
</dbReference>
<dbReference type="PANTHER" id="PTHR43047:SF72">
    <property type="entry name" value="OSMOSENSING HISTIDINE PROTEIN KINASE SLN1"/>
    <property type="match status" value="1"/>
</dbReference>
<dbReference type="InterPro" id="IPR003594">
    <property type="entry name" value="HATPase_dom"/>
</dbReference>
<feature type="domain" description="PAS" evidence="18">
    <location>
        <begin position="344"/>
        <end position="389"/>
    </location>
</feature>
<evidence type="ECO:0000256" key="1">
    <source>
        <dbReference type="ARBA" id="ARBA00000085"/>
    </source>
</evidence>
<dbReference type="GO" id="GO:0005737">
    <property type="term" value="C:cytoplasm"/>
    <property type="evidence" value="ECO:0007669"/>
    <property type="project" value="UniProtKB-SubCell"/>
</dbReference>
<dbReference type="SMART" id="SM00388">
    <property type="entry name" value="HisKA"/>
    <property type="match status" value="1"/>
</dbReference>
<feature type="modified residue" description="4-aspartylphosphate" evidence="13">
    <location>
        <position position="1042"/>
    </location>
</feature>
<dbReference type="SMART" id="SM00091">
    <property type="entry name" value="PAS"/>
    <property type="match status" value="3"/>
</dbReference>
<dbReference type="eggNOG" id="COG0834">
    <property type="taxonomic scope" value="Bacteria"/>
</dbReference>
<comment type="caution">
    <text evidence="20">The sequence shown here is derived from an EMBL/GenBank/DDBJ whole genome shotgun (WGS) entry which is preliminary data.</text>
</comment>
<dbReference type="STRING" id="596151.DesfrDRAFT_3166"/>
<dbReference type="Proteomes" id="UP000006250">
    <property type="component" value="Unassembled WGS sequence"/>
</dbReference>
<evidence type="ECO:0000313" key="21">
    <source>
        <dbReference type="Proteomes" id="UP000006250"/>
    </source>
</evidence>
<dbReference type="FunFam" id="3.30.450.20:FF:000099">
    <property type="entry name" value="Sensory box sensor histidine kinase"/>
    <property type="match status" value="1"/>
</dbReference>
<dbReference type="Gene3D" id="3.40.190.10">
    <property type="entry name" value="Periplasmic binding protein-like II"/>
    <property type="match status" value="2"/>
</dbReference>
<dbReference type="GO" id="GO:0032991">
    <property type="term" value="C:protein-containing complex"/>
    <property type="evidence" value="ECO:0007669"/>
    <property type="project" value="UniProtKB-ARBA"/>
</dbReference>
<feature type="domain" description="Response regulatory" evidence="17">
    <location>
        <begin position="993"/>
        <end position="1112"/>
    </location>
</feature>
<evidence type="ECO:0000256" key="7">
    <source>
        <dbReference type="ARBA" id="ARBA00022741"/>
    </source>
</evidence>
<evidence type="ECO:0000259" key="16">
    <source>
        <dbReference type="PROSITE" id="PS50109"/>
    </source>
</evidence>
<dbReference type="PANTHER" id="PTHR43047">
    <property type="entry name" value="TWO-COMPONENT HISTIDINE PROTEIN KINASE"/>
    <property type="match status" value="1"/>
</dbReference>
<dbReference type="CDD" id="cd00082">
    <property type="entry name" value="HisKA"/>
    <property type="match status" value="1"/>
</dbReference>
<keyword evidence="15" id="KW-0472">Membrane</keyword>
<evidence type="ECO:0000313" key="20">
    <source>
        <dbReference type="EMBL" id="EFL50061.1"/>
    </source>
</evidence>
<dbReference type="SMART" id="SM00448">
    <property type="entry name" value="REC"/>
    <property type="match status" value="1"/>
</dbReference>
<dbReference type="PRINTS" id="PR00344">
    <property type="entry name" value="BCTRLSENSOR"/>
</dbReference>
<dbReference type="FunFam" id="3.30.565.10:FF:000010">
    <property type="entry name" value="Sensor histidine kinase RcsC"/>
    <property type="match status" value="1"/>
</dbReference>
<accession>E1JZW6</accession>
<dbReference type="SUPFAM" id="SSF52172">
    <property type="entry name" value="CheY-like"/>
    <property type="match status" value="1"/>
</dbReference>
<proteinExistence type="predicted"/>
<dbReference type="Gene3D" id="3.40.50.2300">
    <property type="match status" value="1"/>
</dbReference>
<dbReference type="EC" id="2.7.13.3" evidence="3"/>
<feature type="domain" description="PAS" evidence="18">
    <location>
        <begin position="474"/>
        <end position="546"/>
    </location>
</feature>
<dbReference type="Pfam" id="PF00497">
    <property type="entry name" value="SBP_bac_3"/>
    <property type="match status" value="1"/>
</dbReference>
<name>E1JZW6_SOLFR</name>
<sequence length="1117" mass="122401">MRFPIPEAAASRRPSDAFPPAAFAGHPLSLAARAFFFLIVAAFLAIALLPAFAPAATEPSPAEPPQAAPTRPEKLTVVVDKDYPPYIITTPSGEVRGILVDRWKLWEKRTGVPVTLVPMNWDAAQNAMRHGEADVIDLFFENETRQKDFLFSKPYATIDVPVFVQKDLSGITDMASLRGFPVAVKRGDACAEILQRHGIGPLLYYDTYEDVIQAAKNGNIKVFCMDAPPAMYHLYRQGLDGEFRLAFILYSGKLHTAVRKGNAALLRFVEAGFDGIAAKDLKAIDKKWRGTPLFPSSGLRYALLAVAALAAAALVLLSINALLRRTVRRQTARLEELLEAVGQSERRYRELVENAACLIVRLDLLGRVVFCNAWGQRVFGLPLERMLGRDIDALGGAPGSDASESWGAILAVLAEAPDGARTLDRRHIGENGRAIWITWSVIALRDPKGLPTEFLCVGNEITQRKQAEKALAASEARYALVVRASNDGIWDWDLRTDAVYFSPRYLEILGLAPDALSPTVTEWNQRIHPDDVEAVLRENRRCATGETDSFVVEYRMRHADGSYRWIVGRGANSKDEKGQVVRMAGSHTDITRRKRDETALRESQDQLAKIFRLSPVGLCVSAQRDSRVVDINENGARMFGYEKAAVIGRESLHLGVWPHPEDRRALVDELVAKGSIVGKELELLHQNGSTVVVLYSAVPIQAYGETCLLSVLVDITERKAIERSLRRAKEAAEAANRAKTEFLSTMSHEIRTPMNTILGMAQALSAADLPPKQTQAIRAIEIAGGSLLTLLNDILDLSQIESGGLIIEEKPCDIGKLAGRIVDMMRPDAAAKDIALRLDLAEDLPPSVSLSPDRIRQVLVNLLGNAVKFTHQGSIVLAVGREAGPTGGDWLRLDVRDTGIGIPVDKLPVIFDRFTQADATTSRLYGGVGLGLAISKKLVDLMGGSIRVETAVGQGSTFTVRLPLRPVHTPVPQDALPHAAKPTVISHPGRRATVLLIEDSPGNAEVTRIMLEDSRFDLTWAPSGQAGLEALRETPYDIVLMDMEMPEMDGLETTRALRRMETELGRPRTPVIALTAHAFEEHRQRGLAAGCDDFQAKPVAKTRLLDALETWMAVAGN</sequence>
<keyword evidence="14" id="KW-0175">Coiled coil</keyword>
<dbReference type="InterPro" id="IPR013655">
    <property type="entry name" value="PAS_fold_3"/>
</dbReference>
<dbReference type="EMBL" id="AECZ01000026">
    <property type="protein sequence ID" value="EFL50061.1"/>
    <property type="molecule type" value="Genomic_DNA"/>
</dbReference>
<keyword evidence="10" id="KW-0902">Two-component regulatory system</keyword>
<evidence type="ECO:0000259" key="19">
    <source>
        <dbReference type="PROSITE" id="PS50113"/>
    </source>
</evidence>
<dbReference type="InterPro" id="IPR000014">
    <property type="entry name" value="PAS"/>
</dbReference>
<dbReference type="NCBIfam" id="TIGR00229">
    <property type="entry name" value="sensory_box"/>
    <property type="match status" value="3"/>
</dbReference>
<dbReference type="InterPro" id="IPR036097">
    <property type="entry name" value="HisK_dim/P_sf"/>
</dbReference>
<feature type="transmembrane region" description="Helical" evidence="15">
    <location>
        <begin position="301"/>
        <end position="323"/>
    </location>
</feature>
<evidence type="ECO:0000256" key="9">
    <source>
        <dbReference type="ARBA" id="ARBA00022840"/>
    </source>
</evidence>
<keyword evidence="15" id="KW-0812">Transmembrane</keyword>
<dbReference type="InterPro" id="IPR005467">
    <property type="entry name" value="His_kinase_dom"/>
</dbReference>
<dbReference type="GO" id="GO:0009927">
    <property type="term" value="F:histidine phosphotransfer kinase activity"/>
    <property type="evidence" value="ECO:0007669"/>
    <property type="project" value="TreeGrafter"/>
</dbReference>
<evidence type="ECO:0000256" key="15">
    <source>
        <dbReference type="SAM" id="Phobius"/>
    </source>
</evidence>
<feature type="domain" description="PAC" evidence="19">
    <location>
        <begin position="677"/>
        <end position="727"/>
    </location>
</feature>
<dbReference type="FunFam" id="1.10.287.130:FF:000002">
    <property type="entry name" value="Two-component osmosensing histidine kinase"/>
    <property type="match status" value="1"/>
</dbReference>
<dbReference type="Pfam" id="PF08447">
    <property type="entry name" value="PAS_3"/>
    <property type="match status" value="1"/>
</dbReference>
<comment type="subunit">
    <text evidence="11">At low DSF concentrations, interacts with RpfF.</text>
</comment>
<dbReference type="PROSITE" id="PS50110">
    <property type="entry name" value="RESPONSE_REGULATORY"/>
    <property type="match status" value="1"/>
</dbReference>
<dbReference type="InterPro" id="IPR000700">
    <property type="entry name" value="PAS-assoc_C"/>
</dbReference>
<feature type="coiled-coil region" evidence="14">
    <location>
        <begin position="320"/>
        <end position="354"/>
    </location>
</feature>
<dbReference type="InterPro" id="IPR004358">
    <property type="entry name" value="Sig_transdc_His_kin-like_C"/>
</dbReference>
<feature type="domain" description="PAS" evidence="18">
    <location>
        <begin position="625"/>
        <end position="670"/>
    </location>
</feature>
<dbReference type="Gene3D" id="3.30.565.10">
    <property type="entry name" value="Histidine kinase-like ATPase, C-terminal domain"/>
    <property type="match status" value="1"/>
</dbReference>
<dbReference type="CDD" id="cd17546">
    <property type="entry name" value="REC_hyHK_CKI1_RcsC-like"/>
    <property type="match status" value="1"/>
</dbReference>
<evidence type="ECO:0000259" key="17">
    <source>
        <dbReference type="PROSITE" id="PS50110"/>
    </source>
</evidence>
<organism evidence="20 21">
    <name type="scientific">Solidesulfovibrio fructosivorans JJ]</name>
    <dbReference type="NCBI Taxonomy" id="596151"/>
    <lineage>
        <taxon>Bacteria</taxon>
        <taxon>Pseudomonadati</taxon>
        <taxon>Thermodesulfobacteriota</taxon>
        <taxon>Desulfovibrionia</taxon>
        <taxon>Desulfovibrionales</taxon>
        <taxon>Desulfovibrionaceae</taxon>
        <taxon>Solidesulfovibrio</taxon>
    </lineage>
</organism>
<evidence type="ECO:0000256" key="14">
    <source>
        <dbReference type="SAM" id="Coils"/>
    </source>
</evidence>
<keyword evidence="5 13" id="KW-0597">Phosphoprotein</keyword>
<dbReference type="GO" id="GO:0005524">
    <property type="term" value="F:ATP binding"/>
    <property type="evidence" value="ECO:0007669"/>
    <property type="project" value="UniProtKB-KW"/>
</dbReference>
<keyword evidence="15" id="KW-1133">Transmembrane helix</keyword>
<evidence type="ECO:0000256" key="13">
    <source>
        <dbReference type="PROSITE-ProRule" id="PRU00169"/>
    </source>
</evidence>
<gene>
    <name evidence="20" type="ORF">DesfrDRAFT_3166</name>
</gene>
<keyword evidence="4" id="KW-0963">Cytoplasm</keyword>
<dbReference type="Gene3D" id="3.30.450.20">
    <property type="entry name" value="PAS domain"/>
    <property type="match status" value="3"/>
</dbReference>
<dbReference type="AlphaFoldDB" id="E1JZW6"/>
<dbReference type="InterPro" id="IPR035965">
    <property type="entry name" value="PAS-like_dom_sf"/>
</dbReference>
<dbReference type="Pfam" id="PF02518">
    <property type="entry name" value="HATPase_c"/>
    <property type="match status" value="1"/>
</dbReference>
<keyword evidence="6" id="KW-0808">Transferase</keyword>
<dbReference type="PROSITE" id="PS50113">
    <property type="entry name" value="PAC"/>
    <property type="match status" value="3"/>
</dbReference>
<evidence type="ECO:0000256" key="11">
    <source>
        <dbReference type="ARBA" id="ARBA00064003"/>
    </source>
</evidence>
<comment type="subcellular location">
    <subcellularLocation>
        <location evidence="2">Cytoplasm</location>
    </subcellularLocation>
</comment>
<keyword evidence="8 20" id="KW-0418">Kinase</keyword>
<reference evidence="20 21" key="1">
    <citation type="submission" date="2010-08" db="EMBL/GenBank/DDBJ databases">
        <title>The draft genome of Desulfovibrio fructosovorans JJ.</title>
        <authorList>
            <consortium name="US DOE Joint Genome Institute (JGI-PGF)"/>
            <person name="Lucas S."/>
            <person name="Copeland A."/>
            <person name="Lapidus A."/>
            <person name="Cheng J.-F."/>
            <person name="Bruce D."/>
            <person name="Goodwin L."/>
            <person name="Pitluck S."/>
            <person name="Land M.L."/>
            <person name="Hauser L."/>
            <person name="Chang Y.-J."/>
            <person name="Jeffries C."/>
            <person name="Wall J.D."/>
            <person name="Stahl D.A."/>
            <person name="Arkin A.P."/>
            <person name="Dehal P."/>
            <person name="Stolyar S.M."/>
            <person name="Hazen T.C."/>
            <person name="Woyke T.J."/>
        </authorList>
    </citation>
    <scope>NUCLEOTIDE SEQUENCE [LARGE SCALE GENOMIC DNA]</scope>
    <source>
        <strain evidence="20 21">JJ</strain>
    </source>
</reference>
<feature type="domain" description="PAC" evidence="19">
    <location>
        <begin position="421"/>
        <end position="473"/>
    </location>
</feature>
<dbReference type="InterPro" id="IPR013656">
    <property type="entry name" value="PAS_4"/>
</dbReference>
<evidence type="ECO:0000256" key="8">
    <source>
        <dbReference type="ARBA" id="ARBA00022777"/>
    </source>
</evidence>
<evidence type="ECO:0000256" key="4">
    <source>
        <dbReference type="ARBA" id="ARBA00022490"/>
    </source>
</evidence>
<dbReference type="SUPFAM" id="SSF55874">
    <property type="entry name" value="ATPase domain of HSP90 chaperone/DNA topoisomerase II/histidine kinase"/>
    <property type="match status" value="1"/>
</dbReference>
<keyword evidence="7" id="KW-0547">Nucleotide-binding</keyword>
<protein>
    <recommendedName>
        <fullName evidence="12">Sensory/regulatory protein RpfC</fullName>
        <ecNumber evidence="3">2.7.13.3</ecNumber>
    </recommendedName>
</protein>
<dbReference type="SMART" id="SM00062">
    <property type="entry name" value="PBPb"/>
    <property type="match status" value="1"/>
</dbReference>
<keyword evidence="9" id="KW-0067">ATP-binding</keyword>
<evidence type="ECO:0000256" key="2">
    <source>
        <dbReference type="ARBA" id="ARBA00004496"/>
    </source>
</evidence>
<dbReference type="CDD" id="cd00130">
    <property type="entry name" value="PAS"/>
    <property type="match status" value="3"/>
</dbReference>
<dbReference type="eggNOG" id="COG5002">
    <property type="taxonomic scope" value="Bacteria"/>
</dbReference>
<feature type="transmembrane region" description="Helical" evidence="15">
    <location>
        <begin position="34"/>
        <end position="53"/>
    </location>
</feature>
<evidence type="ECO:0000256" key="10">
    <source>
        <dbReference type="ARBA" id="ARBA00023012"/>
    </source>
</evidence>
<evidence type="ECO:0000256" key="3">
    <source>
        <dbReference type="ARBA" id="ARBA00012438"/>
    </source>
</evidence>
<evidence type="ECO:0000256" key="6">
    <source>
        <dbReference type="ARBA" id="ARBA00022679"/>
    </source>
</evidence>
<dbReference type="SUPFAM" id="SSF55785">
    <property type="entry name" value="PYP-like sensor domain (PAS domain)"/>
    <property type="match status" value="3"/>
</dbReference>
<dbReference type="Pfam" id="PF00512">
    <property type="entry name" value="HisKA"/>
    <property type="match status" value="1"/>
</dbReference>
<dbReference type="CDD" id="cd13706">
    <property type="entry name" value="PBP2_HisK_like_1"/>
    <property type="match status" value="1"/>
</dbReference>
<comment type="catalytic activity">
    <reaction evidence="1">
        <text>ATP + protein L-histidine = ADP + protein N-phospho-L-histidine.</text>
        <dbReference type="EC" id="2.7.13.3"/>
    </reaction>
</comment>
<dbReference type="OrthoDB" id="5436879at2"/>
<evidence type="ECO:0000259" key="18">
    <source>
        <dbReference type="PROSITE" id="PS50112"/>
    </source>
</evidence>
<dbReference type="Pfam" id="PF00072">
    <property type="entry name" value="Response_reg"/>
    <property type="match status" value="1"/>
</dbReference>
<dbReference type="InterPro" id="IPR001638">
    <property type="entry name" value="Solute-binding_3/MltF_N"/>
</dbReference>
<feature type="domain" description="PAC" evidence="19">
    <location>
        <begin position="550"/>
        <end position="602"/>
    </location>
</feature>
<evidence type="ECO:0000256" key="5">
    <source>
        <dbReference type="ARBA" id="ARBA00022553"/>
    </source>
</evidence>
<dbReference type="InterPro" id="IPR011006">
    <property type="entry name" value="CheY-like_superfamily"/>
</dbReference>
<dbReference type="InterPro" id="IPR001789">
    <property type="entry name" value="Sig_transdc_resp-reg_receiver"/>
</dbReference>
<evidence type="ECO:0000256" key="12">
    <source>
        <dbReference type="ARBA" id="ARBA00068150"/>
    </source>
</evidence>
<dbReference type="SMART" id="SM00387">
    <property type="entry name" value="HATPase_c"/>
    <property type="match status" value="1"/>
</dbReference>
<dbReference type="SUPFAM" id="SSF53850">
    <property type="entry name" value="Periplasmic binding protein-like II"/>
    <property type="match status" value="1"/>
</dbReference>